<feature type="transmembrane region" description="Helical" evidence="10">
    <location>
        <begin position="195"/>
        <end position="219"/>
    </location>
</feature>
<dbReference type="Proteomes" id="UP000515145">
    <property type="component" value="Chromosome 13"/>
</dbReference>
<dbReference type="PRINTS" id="PR00237">
    <property type="entry name" value="GPCRRHODOPSN"/>
</dbReference>
<keyword evidence="2" id="KW-1003">Cell membrane</keyword>
<keyword evidence="6 10" id="KW-0472">Membrane</keyword>
<dbReference type="PRINTS" id="PR01157">
    <property type="entry name" value="P2YPURNOCPTR"/>
</dbReference>
<feature type="domain" description="G-protein coupled receptors family 1 profile" evidence="11">
    <location>
        <begin position="45"/>
        <end position="303"/>
    </location>
</feature>
<dbReference type="OrthoDB" id="9947214at2759"/>
<feature type="transmembrane region" description="Helical" evidence="10">
    <location>
        <begin position="289"/>
        <end position="310"/>
    </location>
</feature>
<evidence type="ECO:0000256" key="4">
    <source>
        <dbReference type="ARBA" id="ARBA00022989"/>
    </source>
</evidence>
<dbReference type="GO" id="GO:0005886">
    <property type="term" value="C:plasma membrane"/>
    <property type="evidence" value="ECO:0007669"/>
    <property type="project" value="UniProtKB-SubCell"/>
</dbReference>
<keyword evidence="4 10" id="KW-1133">Transmembrane helix</keyword>
<feature type="transmembrane region" description="Helical" evidence="10">
    <location>
        <begin position="67"/>
        <end position="88"/>
    </location>
</feature>
<dbReference type="RefSeq" id="XP_028275606.1">
    <property type="nucleotide sequence ID" value="XM_028419805.1"/>
</dbReference>
<feature type="transmembrane region" description="Helical" evidence="10">
    <location>
        <begin position="30"/>
        <end position="55"/>
    </location>
</feature>
<evidence type="ECO:0000256" key="5">
    <source>
        <dbReference type="ARBA" id="ARBA00023040"/>
    </source>
</evidence>
<dbReference type="PROSITE" id="PS00237">
    <property type="entry name" value="G_PROTEIN_RECEP_F1_1"/>
    <property type="match status" value="1"/>
</dbReference>
<name>A0A6P7JFD5_9TELE</name>
<keyword evidence="5 9" id="KW-0297">G-protein coupled receptor</keyword>
<sequence length="356" mass="40548">MSPSDLLTPPSNQTISNSTCDEVDTSAHRFFMVVHSLVFVVGLLLNGFTLKVYFCRPQQQTSSSVTVYLKNLVASDFFISLCLPIRIINYSNRSVFIRQIYCNFGASAFYLNMYASILFMGYIAANRYMKIVHPLGTHVLQTVRASRIISVVTWCFLVSMMFTYVLVSLLTQEVVTNVTVSVDCDRLHSAQVRLLYIVLHCCTASIFLLVLVSLIFFYYSTSRRLALAQQRQPASSSSTQLARSRRKMLVLVVVFCVCFVPYHLVRLPYAFRKKRCSDQVFFYLKELTIMVSVLNVCLDPLIYFIFCRSFRSQLSLRKTMHGAGGSRRGSDGLRSSLRVNRRLSLSTTMTRHTSVV</sequence>
<dbReference type="InterPro" id="IPR000276">
    <property type="entry name" value="GPCR_Rhodpsn"/>
</dbReference>
<evidence type="ECO:0000256" key="8">
    <source>
        <dbReference type="ARBA" id="ARBA00023224"/>
    </source>
</evidence>
<dbReference type="AlphaFoldDB" id="A0A6P7JFD5"/>
<dbReference type="Gene3D" id="1.20.1070.10">
    <property type="entry name" value="Rhodopsin 7-helix transmembrane proteins"/>
    <property type="match status" value="1"/>
</dbReference>
<comment type="subcellular location">
    <subcellularLocation>
        <location evidence="1">Cell membrane</location>
        <topology evidence="1">Multi-pass membrane protein</topology>
    </subcellularLocation>
</comment>
<dbReference type="Pfam" id="PF00001">
    <property type="entry name" value="7tm_1"/>
    <property type="match status" value="1"/>
</dbReference>
<dbReference type="InterPro" id="IPR017452">
    <property type="entry name" value="GPCR_Rhodpsn_7TM"/>
</dbReference>
<dbReference type="RefSeq" id="XP_028275607.1">
    <property type="nucleotide sequence ID" value="XM_028419806.1"/>
</dbReference>
<proteinExistence type="inferred from homology"/>
<dbReference type="SUPFAM" id="SSF81321">
    <property type="entry name" value="Family A G protein-coupled receptor-like"/>
    <property type="match status" value="1"/>
</dbReference>
<keyword evidence="3 9" id="KW-0812">Transmembrane</keyword>
<dbReference type="PANTHER" id="PTHR24233:SF11">
    <property type="entry name" value="P2Y PURINOCEPTOR 14-LIKE"/>
    <property type="match status" value="1"/>
</dbReference>
<feature type="transmembrane region" description="Helical" evidence="10">
    <location>
        <begin position="145"/>
        <end position="167"/>
    </location>
</feature>
<gene>
    <name evidence="13 14" type="primary">LOC114444910</name>
</gene>
<accession>A0A6P7JFD5</accession>
<protein>
    <submittedName>
        <fullName evidence="13 14">P2Y purinoceptor 14-like</fullName>
    </submittedName>
</protein>
<keyword evidence="7 9" id="KW-0675">Receptor</keyword>
<evidence type="ECO:0000256" key="9">
    <source>
        <dbReference type="RuleBase" id="RU000688"/>
    </source>
</evidence>
<reference evidence="13 14" key="1">
    <citation type="submission" date="2025-04" db="UniProtKB">
        <authorList>
            <consortium name="RefSeq"/>
        </authorList>
    </citation>
    <scope>IDENTIFICATION</scope>
</reference>
<comment type="similarity">
    <text evidence="9">Belongs to the G-protein coupled receptor 1 family.</text>
</comment>
<evidence type="ECO:0000313" key="12">
    <source>
        <dbReference type="Proteomes" id="UP000515145"/>
    </source>
</evidence>
<keyword evidence="12" id="KW-1185">Reference proteome</keyword>
<organism evidence="12 14">
    <name type="scientific">Parambassis ranga</name>
    <name type="common">Indian glassy fish</name>
    <dbReference type="NCBI Taxonomy" id="210632"/>
    <lineage>
        <taxon>Eukaryota</taxon>
        <taxon>Metazoa</taxon>
        <taxon>Chordata</taxon>
        <taxon>Craniata</taxon>
        <taxon>Vertebrata</taxon>
        <taxon>Euteleostomi</taxon>
        <taxon>Actinopterygii</taxon>
        <taxon>Neopterygii</taxon>
        <taxon>Teleostei</taxon>
        <taxon>Neoteleostei</taxon>
        <taxon>Acanthomorphata</taxon>
        <taxon>Ovalentaria</taxon>
        <taxon>Ambassidae</taxon>
        <taxon>Parambassis</taxon>
    </lineage>
</organism>
<evidence type="ECO:0000256" key="10">
    <source>
        <dbReference type="SAM" id="Phobius"/>
    </source>
</evidence>
<feature type="transmembrane region" description="Helical" evidence="10">
    <location>
        <begin position="248"/>
        <end position="269"/>
    </location>
</feature>
<dbReference type="PANTHER" id="PTHR24233">
    <property type="entry name" value="P2Y PURINOCEPTOR-RELATED G-PROTEIN COUPLED RECEPTOR"/>
    <property type="match status" value="1"/>
</dbReference>
<evidence type="ECO:0000313" key="13">
    <source>
        <dbReference type="RefSeq" id="XP_028275606.1"/>
    </source>
</evidence>
<evidence type="ECO:0000256" key="3">
    <source>
        <dbReference type="ARBA" id="ARBA00022692"/>
    </source>
</evidence>
<dbReference type="PROSITE" id="PS50262">
    <property type="entry name" value="G_PROTEIN_RECEP_F1_2"/>
    <property type="match status" value="1"/>
</dbReference>
<evidence type="ECO:0000313" key="14">
    <source>
        <dbReference type="RefSeq" id="XP_028275607.1"/>
    </source>
</evidence>
<evidence type="ECO:0000259" key="11">
    <source>
        <dbReference type="PROSITE" id="PS50262"/>
    </source>
</evidence>
<evidence type="ECO:0000256" key="6">
    <source>
        <dbReference type="ARBA" id="ARBA00023136"/>
    </source>
</evidence>
<keyword evidence="8 9" id="KW-0807">Transducer</keyword>
<evidence type="ECO:0000256" key="1">
    <source>
        <dbReference type="ARBA" id="ARBA00004651"/>
    </source>
</evidence>
<evidence type="ECO:0000256" key="2">
    <source>
        <dbReference type="ARBA" id="ARBA00022475"/>
    </source>
</evidence>
<dbReference type="GeneID" id="114444910"/>
<evidence type="ECO:0000256" key="7">
    <source>
        <dbReference type="ARBA" id="ARBA00023170"/>
    </source>
</evidence>
<dbReference type="GO" id="GO:0045028">
    <property type="term" value="F:G protein-coupled purinergic nucleotide receptor activity"/>
    <property type="evidence" value="ECO:0007669"/>
    <property type="project" value="TreeGrafter"/>
</dbReference>
<feature type="transmembrane region" description="Helical" evidence="10">
    <location>
        <begin position="108"/>
        <end position="125"/>
    </location>
</feature>